<gene>
    <name evidence="3" type="ORF">CwatDRAFT_6563</name>
</gene>
<dbReference type="GO" id="GO:0000287">
    <property type="term" value="F:magnesium ion binding"/>
    <property type="evidence" value="ECO:0007669"/>
    <property type="project" value="InterPro"/>
</dbReference>
<evidence type="ECO:0000259" key="2">
    <source>
        <dbReference type="Pfam" id="PF17728"/>
    </source>
</evidence>
<dbReference type="Pfam" id="PF06616">
    <property type="entry name" value="BsuBI_PstI_RE"/>
    <property type="match status" value="1"/>
</dbReference>
<dbReference type="InterPro" id="IPR041963">
    <property type="entry name" value="BsuBI/PstI_C_sf"/>
</dbReference>
<dbReference type="EC" id="3.1.21.4" evidence="3"/>
<reference evidence="3" key="2">
    <citation type="submission" date="2005-06" db="EMBL/GenBank/DDBJ databases">
        <title>Sequencing of the draft genome and assembly of Crocosphaera watsonii WH 8501.</title>
        <authorList>
            <consortium name="US DOE Joint Genome Institute (JGI-PGF)"/>
            <person name="Copeland A."/>
            <person name="Lucas S."/>
            <person name="Lapidus A."/>
            <person name="Barry K."/>
            <person name="Detter C."/>
            <person name="Glavina T."/>
            <person name="Hammon N."/>
            <person name="Israni S."/>
            <person name="Pitluck S."/>
            <person name="Richardson P."/>
        </authorList>
    </citation>
    <scope>NUCLEOTIDE SEQUENCE [LARGE SCALE GENOMIC DNA]</scope>
    <source>
        <strain evidence="3">WH 8501</strain>
    </source>
</reference>
<dbReference type="InterPro" id="IPR041962">
    <property type="entry name" value="BsuBI/PstI_N_sf"/>
</dbReference>
<dbReference type="GO" id="GO:0003677">
    <property type="term" value="F:DNA binding"/>
    <property type="evidence" value="ECO:0007669"/>
    <property type="project" value="InterPro"/>
</dbReference>
<dbReference type="Gene3D" id="1.10.10.1820">
    <property type="entry name" value="BsuBI/PstI restriction endonuclease-like"/>
    <property type="match status" value="1"/>
</dbReference>
<sequence>MNSKDYTAKSTKNTEIKSLLNEALFILEQLGIPLEKQTTRRLERLGMAFLAVANLKNSQDWKNVQKTSQNHALRTREIIKFWNTYFDENISESSYDDIRRKDLKLLVLSGIVIASATNPNAARNDGTRAFALNPDYAIVIETFGTQKWDYELSKILKNTKTLKTELSESRSLNLVPIIFPSGKILELSPGKHNELQKAIIELFLPRYGYGAEVLYIGDTADKFLHLEQDKLKELKFFEISHGELPDIIAYSHTKNWLYLIEAVNSSGVISPVRLLNLKRLTNNCQAELIFVTAFLDKKTFRKFVSDIAWETEVWIAESPDHLIHFDGEKFCNSY</sequence>
<keyword evidence="3" id="KW-0378">Hydrolase</keyword>
<dbReference type="Pfam" id="PF17728">
    <property type="entry name" value="BsuBI_PstI_RE_N"/>
    <property type="match status" value="1"/>
</dbReference>
<dbReference type="InterPro" id="IPR041454">
    <property type="entry name" value="BsuBI/PstI_N"/>
</dbReference>
<evidence type="ECO:0000259" key="1">
    <source>
        <dbReference type="Pfam" id="PF06616"/>
    </source>
</evidence>
<dbReference type="Proteomes" id="UP000003922">
    <property type="component" value="Unassembled WGS sequence"/>
</dbReference>
<feature type="domain" description="BsuBI/PstI restriction endonuclease HTH" evidence="2">
    <location>
        <begin position="19"/>
        <end position="163"/>
    </location>
</feature>
<dbReference type="GO" id="GO:0009307">
    <property type="term" value="P:DNA restriction-modification system"/>
    <property type="evidence" value="ECO:0007669"/>
    <property type="project" value="InterPro"/>
</dbReference>
<accession>Q4CA44</accession>
<feature type="domain" description="BsuBI/PstI restriction endonuclease" evidence="1">
    <location>
        <begin position="175"/>
        <end position="328"/>
    </location>
</feature>
<reference evidence="3" key="1">
    <citation type="submission" date="2004-02" db="EMBL/GenBank/DDBJ databases">
        <authorList>
            <consortium name="DOE Joint Genome Institute"/>
        </authorList>
    </citation>
    <scope>NUCLEOTIDE SEQUENCE [LARGE SCALE GENOMIC DNA]</scope>
    <source>
        <strain evidence="3">WH 8501</strain>
    </source>
</reference>
<dbReference type="GO" id="GO:0009036">
    <property type="term" value="F:type II site-specific deoxyribonuclease activity"/>
    <property type="evidence" value="ECO:0007669"/>
    <property type="project" value="UniProtKB-EC"/>
</dbReference>
<organism evidence="3 4">
    <name type="scientific">Crocosphaera watsonii WH 8501</name>
    <dbReference type="NCBI Taxonomy" id="165597"/>
    <lineage>
        <taxon>Bacteria</taxon>
        <taxon>Bacillati</taxon>
        <taxon>Cyanobacteriota</taxon>
        <taxon>Cyanophyceae</taxon>
        <taxon>Oscillatoriophycideae</taxon>
        <taxon>Chroococcales</taxon>
        <taxon>Aphanothecaceae</taxon>
        <taxon>Crocosphaera</taxon>
    </lineage>
</organism>
<dbReference type="EMBL" id="AADV02000001">
    <property type="protein sequence ID" value="EAM53092.1"/>
    <property type="molecule type" value="Genomic_DNA"/>
</dbReference>
<dbReference type="InterPro" id="IPR009528">
    <property type="entry name" value="Restrct_endonuc_II_BsuBI_C"/>
</dbReference>
<keyword evidence="4" id="KW-1185">Reference proteome</keyword>
<name>Q4CA44_CROWT</name>
<reference evidence="3" key="3">
    <citation type="submission" date="2016-12" db="EMBL/GenBank/DDBJ databases">
        <title>Annotation of the draft genome assembly of Crocosphaera watsonii WH 8501.</title>
        <authorList>
            <consortium name="US DOE Joint Genome Institute (JGI-ORNL)"/>
            <person name="Larimer F."/>
            <person name="Land M."/>
        </authorList>
    </citation>
    <scope>NUCLEOTIDE SEQUENCE</scope>
    <source>
        <strain evidence="3">WH 8501</strain>
    </source>
</reference>
<protein>
    <submittedName>
        <fullName evidence="3">Type II site-specific deoxyribonuclease</fullName>
        <ecNumber evidence="3">3.1.21.4</ecNumber>
    </submittedName>
</protein>
<evidence type="ECO:0000313" key="3">
    <source>
        <dbReference type="EMBL" id="EAM53092.1"/>
    </source>
</evidence>
<proteinExistence type="predicted"/>
<dbReference type="KEGG" id="cwa:CwatDRAFT_6563"/>
<evidence type="ECO:0000313" key="4">
    <source>
        <dbReference type="Proteomes" id="UP000003922"/>
    </source>
</evidence>
<dbReference type="RefSeq" id="WP_007303398.1">
    <property type="nucleotide sequence ID" value="NZ_AADV02000001.1"/>
</dbReference>
<comment type="caution">
    <text evidence="3">The sequence shown here is derived from an EMBL/GenBank/DDBJ whole genome shotgun (WGS) entry which is preliminary data.</text>
</comment>
<dbReference type="Gene3D" id="3.40.1350.80">
    <property type="match status" value="1"/>
</dbReference>
<dbReference type="AlphaFoldDB" id="Q4CA44"/>